<evidence type="ECO:0000313" key="3">
    <source>
        <dbReference type="Proteomes" id="UP001501821"/>
    </source>
</evidence>
<comment type="caution">
    <text evidence="2">The sequence shown here is derived from an EMBL/GenBank/DDBJ whole genome shotgun (WGS) entry which is preliminary data.</text>
</comment>
<proteinExistence type="predicted"/>
<gene>
    <name evidence="2" type="ORF">GCM10022242_04340</name>
</gene>
<reference evidence="3" key="1">
    <citation type="journal article" date="2019" name="Int. J. Syst. Evol. Microbiol.">
        <title>The Global Catalogue of Microorganisms (GCM) 10K type strain sequencing project: providing services to taxonomists for standard genome sequencing and annotation.</title>
        <authorList>
            <consortium name="The Broad Institute Genomics Platform"/>
            <consortium name="The Broad Institute Genome Sequencing Center for Infectious Disease"/>
            <person name="Wu L."/>
            <person name="Ma J."/>
        </authorList>
    </citation>
    <scope>NUCLEOTIDE SEQUENCE [LARGE SCALE GENOMIC DNA]</scope>
    <source>
        <strain evidence="3">JCM 16953</strain>
    </source>
</reference>
<feature type="region of interest" description="Disordered" evidence="1">
    <location>
        <begin position="1"/>
        <end position="21"/>
    </location>
</feature>
<accession>A0ABP7HVK7</accession>
<name>A0ABP7HVK7_9ACTN</name>
<dbReference type="EMBL" id="BAABAH010000001">
    <property type="protein sequence ID" value="GAA3804117.1"/>
    <property type="molecule type" value="Genomic_DNA"/>
</dbReference>
<keyword evidence="3" id="KW-1185">Reference proteome</keyword>
<protein>
    <submittedName>
        <fullName evidence="2">Uncharacterized protein</fullName>
    </submittedName>
</protein>
<evidence type="ECO:0000256" key="1">
    <source>
        <dbReference type="SAM" id="MobiDB-lite"/>
    </source>
</evidence>
<organism evidence="2 3">
    <name type="scientific">Nocardioides panacisoli</name>
    <dbReference type="NCBI Taxonomy" id="627624"/>
    <lineage>
        <taxon>Bacteria</taxon>
        <taxon>Bacillati</taxon>
        <taxon>Actinomycetota</taxon>
        <taxon>Actinomycetes</taxon>
        <taxon>Propionibacteriales</taxon>
        <taxon>Nocardioidaceae</taxon>
        <taxon>Nocardioides</taxon>
    </lineage>
</organism>
<dbReference type="Proteomes" id="UP001501821">
    <property type="component" value="Unassembled WGS sequence"/>
</dbReference>
<sequence length="75" mass="8274">MSDDLASPGVQKILINPPEQAAPEPRRVVKWRRRGMVLEGLVTHEVDGREVTEWLPALDFEPGATALVPQAETDS</sequence>
<dbReference type="RefSeq" id="WP_344772145.1">
    <property type="nucleotide sequence ID" value="NZ_BAABAH010000001.1"/>
</dbReference>
<evidence type="ECO:0000313" key="2">
    <source>
        <dbReference type="EMBL" id="GAA3804117.1"/>
    </source>
</evidence>